<dbReference type="EMBL" id="AYKW01000056">
    <property type="protein sequence ID" value="PIL24772.1"/>
    <property type="molecule type" value="Genomic_DNA"/>
</dbReference>
<evidence type="ECO:0000313" key="1">
    <source>
        <dbReference type="EMBL" id="PIL24772.1"/>
    </source>
</evidence>
<evidence type="ECO:0008006" key="3">
    <source>
        <dbReference type="Google" id="ProtNLM"/>
    </source>
</evidence>
<accession>A0A2G8RTD3</accession>
<proteinExistence type="predicted"/>
<evidence type="ECO:0000313" key="2">
    <source>
        <dbReference type="Proteomes" id="UP000230002"/>
    </source>
</evidence>
<sequence>MFVLGRQQSKVDISNATGGQAVGADPNGPPCIDLPESSVVIRHLLLTFYPPPNFLFTSLDELKPVVAAAHKYQMDSVIDVLTQVLIRDFSKTESLRVFCISTRYRLPLAQEASARHFLTLSATAAVEACVDDLEDIDAKKVRC</sequence>
<dbReference type="Gene3D" id="3.30.710.10">
    <property type="entry name" value="Potassium Channel Kv1.1, Chain A"/>
    <property type="match status" value="1"/>
</dbReference>
<gene>
    <name evidence="1" type="ORF">GSI_12658</name>
</gene>
<protein>
    <recommendedName>
        <fullName evidence="3">BTB domain-containing protein</fullName>
    </recommendedName>
</protein>
<dbReference type="InterPro" id="IPR011333">
    <property type="entry name" value="SKP1/BTB/POZ_sf"/>
</dbReference>
<reference evidence="1 2" key="1">
    <citation type="journal article" date="2015" name="Sci. Rep.">
        <title>Chromosome-level genome map provides insights into diverse defense mechanisms in the medicinal fungus Ganoderma sinense.</title>
        <authorList>
            <person name="Zhu Y."/>
            <person name="Xu J."/>
            <person name="Sun C."/>
            <person name="Zhou S."/>
            <person name="Xu H."/>
            <person name="Nelson D.R."/>
            <person name="Qian J."/>
            <person name="Song J."/>
            <person name="Luo H."/>
            <person name="Xiang L."/>
            <person name="Li Y."/>
            <person name="Xu Z."/>
            <person name="Ji A."/>
            <person name="Wang L."/>
            <person name="Lu S."/>
            <person name="Hayward A."/>
            <person name="Sun W."/>
            <person name="Li X."/>
            <person name="Schwartz D.C."/>
            <person name="Wang Y."/>
            <person name="Chen S."/>
        </authorList>
    </citation>
    <scope>NUCLEOTIDE SEQUENCE [LARGE SCALE GENOMIC DNA]</scope>
    <source>
        <strain evidence="1 2">ZZ0214-1</strain>
    </source>
</reference>
<organism evidence="1 2">
    <name type="scientific">Ganoderma sinense ZZ0214-1</name>
    <dbReference type="NCBI Taxonomy" id="1077348"/>
    <lineage>
        <taxon>Eukaryota</taxon>
        <taxon>Fungi</taxon>
        <taxon>Dikarya</taxon>
        <taxon>Basidiomycota</taxon>
        <taxon>Agaricomycotina</taxon>
        <taxon>Agaricomycetes</taxon>
        <taxon>Polyporales</taxon>
        <taxon>Polyporaceae</taxon>
        <taxon>Ganoderma</taxon>
    </lineage>
</organism>
<dbReference type="Proteomes" id="UP000230002">
    <property type="component" value="Unassembled WGS sequence"/>
</dbReference>
<dbReference type="OrthoDB" id="2753603at2759"/>
<keyword evidence="2" id="KW-1185">Reference proteome</keyword>
<dbReference type="AlphaFoldDB" id="A0A2G8RTD3"/>
<comment type="caution">
    <text evidence="1">The sequence shown here is derived from an EMBL/GenBank/DDBJ whole genome shotgun (WGS) entry which is preliminary data.</text>
</comment>
<name>A0A2G8RTD3_9APHY</name>